<dbReference type="EMBL" id="JANAWD010000648">
    <property type="protein sequence ID" value="KAJ3476956.1"/>
    <property type="molecule type" value="Genomic_DNA"/>
</dbReference>
<evidence type="ECO:0000313" key="3">
    <source>
        <dbReference type="EMBL" id="KAJ3476956.1"/>
    </source>
</evidence>
<dbReference type="Proteomes" id="UP001212997">
    <property type="component" value="Unassembled WGS sequence"/>
</dbReference>
<dbReference type="AlphaFoldDB" id="A0AAD5UUL4"/>
<dbReference type="Pfam" id="PF01585">
    <property type="entry name" value="G-patch"/>
    <property type="match status" value="1"/>
</dbReference>
<evidence type="ECO:0000256" key="1">
    <source>
        <dbReference type="SAM" id="MobiDB-lite"/>
    </source>
</evidence>
<dbReference type="PANTHER" id="PTHR21032">
    <property type="entry name" value="G PATCH DOMAIN-CONTAINING PROTEIN 11"/>
    <property type="match status" value="1"/>
</dbReference>
<feature type="compositionally biased region" description="Low complexity" evidence="1">
    <location>
        <begin position="110"/>
        <end position="122"/>
    </location>
</feature>
<evidence type="ECO:0000313" key="4">
    <source>
        <dbReference type="Proteomes" id="UP001212997"/>
    </source>
</evidence>
<dbReference type="GO" id="GO:0000776">
    <property type="term" value="C:kinetochore"/>
    <property type="evidence" value="ECO:0007669"/>
    <property type="project" value="TreeGrafter"/>
</dbReference>
<reference evidence="3" key="1">
    <citation type="submission" date="2022-07" db="EMBL/GenBank/DDBJ databases">
        <title>Genome Sequence of Physisporinus lineatus.</title>
        <authorList>
            <person name="Buettner E."/>
        </authorList>
    </citation>
    <scope>NUCLEOTIDE SEQUENCE</scope>
    <source>
        <strain evidence="3">VT162</strain>
    </source>
</reference>
<gene>
    <name evidence="3" type="ORF">NLI96_g10798</name>
</gene>
<keyword evidence="4" id="KW-1185">Reference proteome</keyword>
<dbReference type="GO" id="GO:0003676">
    <property type="term" value="F:nucleic acid binding"/>
    <property type="evidence" value="ECO:0007669"/>
    <property type="project" value="InterPro"/>
</dbReference>
<sequence length="406" mass="44073">MSDDEDDYLSDKFLLEAASGGSAAPKTYSQRRKDAARLSAIKNEQHRKKSRRQLEADALEEGLSKSLFERAKEEEETGQQKNKALAMMMKMGFKPGQSLGRTEDDHAHDSGSSASAVASSDSRTPPPISGPPDSAISLLSSAASPSVSVSPFASTASHGLEGGGGVDEREGNTADADGSDSEPNEGASTSMPVPVSTQRHRTVPLPINEWAGKKGIGLGKRAASPGASERLAKMAKMAEQHEQTSFRDRARLDYEERRAEGRLAPAQRTCNTLDEKAGKEFNVLWLNPHNPDTFPEGLIDALEDPLVLTTIRHSRADNASIEGRLRAKMQVDALRPIQASLEEDEPAPDKAMLSKTAYSEEEIEEATHFLRLSIPFLPNPSRYSHFWSGDVFLFSSDLPSVCTVPE</sequence>
<comment type="caution">
    <text evidence="3">The sequence shown here is derived from an EMBL/GenBank/DDBJ whole genome shotgun (WGS) entry which is preliminary data.</text>
</comment>
<dbReference type="PANTHER" id="PTHR21032:SF0">
    <property type="entry name" value="G PATCH DOMAIN-CONTAINING PROTEIN 11"/>
    <property type="match status" value="1"/>
</dbReference>
<feature type="compositionally biased region" description="Polar residues" evidence="1">
    <location>
        <begin position="186"/>
        <end position="197"/>
    </location>
</feature>
<feature type="compositionally biased region" description="Low complexity" evidence="1">
    <location>
        <begin position="134"/>
        <end position="157"/>
    </location>
</feature>
<organism evidence="3 4">
    <name type="scientific">Meripilus lineatus</name>
    <dbReference type="NCBI Taxonomy" id="2056292"/>
    <lineage>
        <taxon>Eukaryota</taxon>
        <taxon>Fungi</taxon>
        <taxon>Dikarya</taxon>
        <taxon>Basidiomycota</taxon>
        <taxon>Agaricomycotina</taxon>
        <taxon>Agaricomycetes</taxon>
        <taxon>Polyporales</taxon>
        <taxon>Meripilaceae</taxon>
        <taxon>Meripilus</taxon>
    </lineage>
</organism>
<accession>A0AAD5UUL4</accession>
<evidence type="ECO:0000259" key="2">
    <source>
        <dbReference type="Pfam" id="PF01585"/>
    </source>
</evidence>
<protein>
    <recommendedName>
        <fullName evidence="2">G-patch domain-containing protein</fullName>
    </recommendedName>
</protein>
<dbReference type="InterPro" id="IPR039249">
    <property type="entry name" value="GPATCH11"/>
</dbReference>
<name>A0AAD5UUL4_9APHY</name>
<dbReference type="InterPro" id="IPR000467">
    <property type="entry name" value="G_patch_dom"/>
</dbReference>
<feature type="region of interest" description="Disordered" evidence="1">
    <location>
        <begin position="19"/>
        <end position="201"/>
    </location>
</feature>
<feature type="domain" description="G-patch" evidence="2">
    <location>
        <begin position="81"/>
        <end position="103"/>
    </location>
</feature>
<proteinExistence type="predicted"/>